<dbReference type="Pfam" id="PF13377">
    <property type="entry name" value="Peripla_BP_3"/>
    <property type="match status" value="1"/>
</dbReference>
<dbReference type="PRINTS" id="PR00036">
    <property type="entry name" value="HTHLACI"/>
</dbReference>
<evidence type="ECO:0000313" key="5">
    <source>
        <dbReference type="EMBL" id="GKT06488.1"/>
    </source>
</evidence>
<evidence type="ECO:0000256" key="1">
    <source>
        <dbReference type="ARBA" id="ARBA00023015"/>
    </source>
</evidence>
<keyword evidence="3" id="KW-0804">Transcription</keyword>
<keyword evidence="1" id="KW-0805">Transcription regulation</keyword>
<sequence>MSVTIKDVAAAAGVSIATVSRVLAHKDRFYSPATAEKIMTVARDLGYQKNSAAVELVTQKSQVLGVIVSSTQTNFADQIIAGIQDTAFARDLSVIILYAGVNDDRLQQKAIQTVIERSVRGILILALELNDANRQLLDQTPIPHVFLSTTSGHEQDAFVASDDFKIGQRATEYLINKGHTRIGLAAVEATSYVGQKRLAGYRNAMANHQLPIESEWIQAGHFTYADGLVAMRQWGPTPPIDAVVAMSDLAAVGVLNQATDFHLNIPNQLAIVSIDGTDLVKWVRPQLTSITQAFYDMGVAGVNLLLNTDTQPPAAQLLPFKLDERASS</sequence>
<evidence type="ECO:0000256" key="2">
    <source>
        <dbReference type="ARBA" id="ARBA00023125"/>
    </source>
</evidence>
<dbReference type="SUPFAM" id="SSF47413">
    <property type="entry name" value="lambda repressor-like DNA-binding domains"/>
    <property type="match status" value="1"/>
</dbReference>
<dbReference type="SUPFAM" id="SSF53822">
    <property type="entry name" value="Periplasmic binding protein-like I"/>
    <property type="match status" value="1"/>
</dbReference>
<dbReference type="EMBL" id="BQXO01000006">
    <property type="protein sequence ID" value="GKT06488.1"/>
    <property type="molecule type" value="Genomic_DNA"/>
</dbReference>
<dbReference type="InterPro" id="IPR028082">
    <property type="entry name" value="Peripla_BP_I"/>
</dbReference>
<dbReference type="CDD" id="cd01392">
    <property type="entry name" value="HTH_LacI"/>
    <property type="match status" value="1"/>
</dbReference>
<evidence type="ECO:0000256" key="3">
    <source>
        <dbReference type="ARBA" id="ARBA00023163"/>
    </source>
</evidence>
<dbReference type="Gene3D" id="1.10.260.40">
    <property type="entry name" value="lambda repressor-like DNA-binding domains"/>
    <property type="match status" value="1"/>
</dbReference>
<gene>
    <name evidence="5" type="ORF">JCM31185_17750</name>
</gene>
<dbReference type="InterPro" id="IPR010982">
    <property type="entry name" value="Lambda_DNA-bd_dom_sf"/>
</dbReference>
<dbReference type="Proteomes" id="UP001628078">
    <property type="component" value="Unassembled WGS sequence"/>
</dbReference>
<dbReference type="Pfam" id="PF00356">
    <property type="entry name" value="LacI"/>
    <property type="match status" value="1"/>
</dbReference>
<keyword evidence="2" id="KW-0238">DNA-binding</keyword>
<dbReference type="PROSITE" id="PS50932">
    <property type="entry name" value="HTH_LACI_2"/>
    <property type="match status" value="1"/>
</dbReference>
<keyword evidence="6" id="KW-1185">Reference proteome</keyword>
<evidence type="ECO:0000259" key="4">
    <source>
        <dbReference type="PROSITE" id="PS50932"/>
    </source>
</evidence>
<dbReference type="InterPro" id="IPR000843">
    <property type="entry name" value="HTH_LacI"/>
</dbReference>
<feature type="domain" description="HTH lacI-type" evidence="4">
    <location>
        <begin position="3"/>
        <end position="58"/>
    </location>
</feature>
<dbReference type="InterPro" id="IPR046335">
    <property type="entry name" value="LacI/GalR-like_sensor"/>
</dbReference>
<reference evidence="5 6" key="1">
    <citation type="submission" date="2022-03" db="EMBL/GenBank/DDBJ databases">
        <title>Draft genome sequence of Furfurilactobacillus curtus JCM 31185.</title>
        <authorList>
            <person name="Suzuki S."/>
            <person name="Endo A."/>
            <person name="Kajikawa A."/>
        </authorList>
    </citation>
    <scope>NUCLEOTIDE SEQUENCE [LARGE SCALE GENOMIC DNA]</scope>
    <source>
        <strain evidence="5 6">JCM 31185</strain>
    </source>
</reference>
<dbReference type="PANTHER" id="PTHR30146:SF109">
    <property type="entry name" value="HTH-TYPE TRANSCRIPTIONAL REGULATOR GALS"/>
    <property type="match status" value="1"/>
</dbReference>
<protein>
    <submittedName>
        <fullName evidence="5">LacI family transcriptional regulator</fullName>
    </submittedName>
</protein>
<accession>A0ABQ5JV87</accession>
<dbReference type="PROSITE" id="PS00356">
    <property type="entry name" value="HTH_LACI_1"/>
    <property type="match status" value="1"/>
</dbReference>
<organism evidence="5 6">
    <name type="scientific">Furfurilactobacillus curtus</name>
    <dbReference type="NCBI Taxonomy" id="1746200"/>
    <lineage>
        <taxon>Bacteria</taxon>
        <taxon>Bacillati</taxon>
        <taxon>Bacillota</taxon>
        <taxon>Bacilli</taxon>
        <taxon>Lactobacillales</taxon>
        <taxon>Lactobacillaceae</taxon>
        <taxon>Furfurilactobacillus</taxon>
    </lineage>
</organism>
<proteinExistence type="predicted"/>
<evidence type="ECO:0000313" key="6">
    <source>
        <dbReference type="Proteomes" id="UP001628078"/>
    </source>
</evidence>
<dbReference type="RefSeq" id="WP_407884674.1">
    <property type="nucleotide sequence ID" value="NZ_BQXO01000006.1"/>
</dbReference>
<dbReference type="SMART" id="SM00354">
    <property type="entry name" value="HTH_LACI"/>
    <property type="match status" value="1"/>
</dbReference>
<name>A0ABQ5JV87_9LACO</name>
<dbReference type="PANTHER" id="PTHR30146">
    <property type="entry name" value="LACI-RELATED TRANSCRIPTIONAL REPRESSOR"/>
    <property type="match status" value="1"/>
</dbReference>
<dbReference type="Gene3D" id="3.40.50.2300">
    <property type="match status" value="2"/>
</dbReference>
<comment type="caution">
    <text evidence="5">The sequence shown here is derived from an EMBL/GenBank/DDBJ whole genome shotgun (WGS) entry which is preliminary data.</text>
</comment>